<dbReference type="InterPro" id="IPR016997">
    <property type="entry name" value="UCP032442"/>
</dbReference>
<organism evidence="2 7">
    <name type="scientific">Lactiplantibacillus pentosus</name>
    <name type="common">Lactobacillus pentosus</name>
    <dbReference type="NCBI Taxonomy" id="1589"/>
    <lineage>
        <taxon>Bacteria</taxon>
        <taxon>Bacillati</taxon>
        <taxon>Bacillota</taxon>
        <taxon>Bacilli</taxon>
        <taxon>Lactobacillales</taxon>
        <taxon>Lactobacillaceae</taxon>
        <taxon>Lactiplantibacillus</taxon>
    </lineage>
</organism>
<dbReference type="Proteomes" id="UP000276249">
    <property type="component" value="Unassembled WGS sequence"/>
</dbReference>
<dbReference type="Proteomes" id="UP000238378">
    <property type="component" value="Unassembled WGS sequence"/>
</dbReference>
<dbReference type="EMBL" id="JAVLAO010000001">
    <property type="protein sequence ID" value="MDT7038150.1"/>
    <property type="molecule type" value="Genomic_DNA"/>
</dbReference>
<evidence type="ECO:0000313" key="5">
    <source>
        <dbReference type="Proteomes" id="UP000238378"/>
    </source>
</evidence>
<reference evidence="3 5" key="1">
    <citation type="submission" date="2018-03" db="EMBL/GenBank/DDBJ databases">
        <title>Draft Genome Sequences of six Lactobacillus pentosus Strains Isolated from Brines of Traditionally Fermented Spanish-Style Green Table Olives.</title>
        <authorList>
            <person name="Calero-Delgado B."/>
            <person name="Martin-Platero A.M."/>
            <person name="Perez-Pulido A.J."/>
            <person name="Benitez-Cabello A."/>
            <person name="Casimiro-Soriguer C.S."/>
            <person name="Martinez-Bueno M."/>
            <person name="Arroyo-Lopez F.N."/>
            <person name="Rodriguez-Gomez F."/>
            <person name="Bautista-Gallego J."/>
            <person name="Garrido-Fernandez A."/>
            <person name="Jimenez-Diaz R."/>
        </authorList>
    </citation>
    <scope>NUCLEOTIDE SEQUENCE [LARGE SCALE GENOMIC DNA]</scope>
    <source>
        <strain evidence="3 5">IG2</strain>
    </source>
</reference>
<dbReference type="Gene3D" id="3.90.70.10">
    <property type="entry name" value="Cysteine proteinases"/>
    <property type="match status" value="1"/>
</dbReference>
<dbReference type="InterPro" id="IPR039564">
    <property type="entry name" value="Peptidase_C39-like"/>
</dbReference>
<dbReference type="PANTHER" id="PTHR37806:SF1">
    <property type="entry name" value="PEPTIDASE C39-LIKE DOMAIN-CONTAINING PROTEIN"/>
    <property type="match status" value="1"/>
</dbReference>
<dbReference type="KEGG" id="lpg:BB562_03710"/>
<sequence>MPRHLRKRRRNWTLLIIAMVLLGVIGFTSTQVSDWIDASFTNRQANQAAESSSQSEPKTVNQVKLNVPLVNQMTTPRLYNGCEVTSLTMLMNYAHINVTKNQLAAKITSVPLTYSDGEHGNPNYGFVGDITGNQPGLGVYHKPIYQLAKTETSHVKDLTGSSFSTVLKQLELGRPVWTITTASFAPVSTMQTWQTPQGSVKVTYDMHSVVIVGFNRAKKVIYINNPYGHKQQAVSWKNFEAAYNQMGKQAIVLTLPH</sequence>
<dbReference type="RefSeq" id="WP_050340336.1">
    <property type="nucleotide sequence ID" value="NZ_BOUG01000013.1"/>
</dbReference>
<proteinExistence type="predicted"/>
<dbReference type="EMBL" id="RDCJ01000096">
    <property type="protein sequence ID" value="RMW46285.1"/>
    <property type="molecule type" value="Genomic_DNA"/>
</dbReference>
<evidence type="ECO:0000313" key="2">
    <source>
        <dbReference type="EMBL" id="MDT7038150.1"/>
    </source>
</evidence>
<reference evidence="2" key="3">
    <citation type="submission" date="2023-08" db="EMBL/GenBank/DDBJ databases">
        <authorList>
            <person name="Page C.A."/>
            <person name="Perez-Diaz I.M."/>
        </authorList>
    </citation>
    <scope>NUCLEOTIDE SEQUENCE</scope>
    <source>
        <strain evidence="2">1.8.9</strain>
    </source>
</reference>
<evidence type="ECO:0000313" key="7">
    <source>
        <dbReference type="Proteomes" id="UP001263852"/>
    </source>
</evidence>
<name>A0A2K9HZ63_LACPE</name>
<dbReference type="AlphaFoldDB" id="A0A2K9HZ63"/>
<evidence type="ECO:0000313" key="6">
    <source>
        <dbReference type="Proteomes" id="UP000276249"/>
    </source>
</evidence>
<reference evidence="4 6" key="2">
    <citation type="submission" date="2018-10" db="EMBL/GenBank/DDBJ databases">
        <title>Genome sequences of five Lactobacillus pentosus strains isolated from brines of traditionally fermented spanish-style green table olives and differences between them.</title>
        <authorList>
            <person name="Jimenez Diaz R."/>
        </authorList>
    </citation>
    <scope>NUCLEOTIDE SEQUENCE [LARGE SCALE GENOMIC DNA]</scope>
    <source>
        <strain evidence="4 6">IG10</strain>
    </source>
</reference>
<evidence type="ECO:0000313" key="3">
    <source>
        <dbReference type="EMBL" id="PRO94088.1"/>
    </source>
</evidence>
<dbReference type="EMBL" id="PVOB01000200">
    <property type="protein sequence ID" value="PRO94088.1"/>
    <property type="molecule type" value="Genomic_DNA"/>
</dbReference>
<comment type="caution">
    <text evidence="2">The sequence shown here is derived from an EMBL/GenBank/DDBJ whole genome shotgun (WGS) entry which is preliminary data.</text>
</comment>
<gene>
    <name evidence="3" type="ORF">C6Y08_12265</name>
    <name evidence="4" type="ORF">D6U18_10010</name>
    <name evidence="2" type="ORF">RI555_03860</name>
</gene>
<evidence type="ECO:0000313" key="4">
    <source>
        <dbReference type="EMBL" id="RMW46285.1"/>
    </source>
</evidence>
<protein>
    <submittedName>
        <fullName evidence="2">C39 family peptidase</fullName>
    </submittedName>
</protein>
<dbReference type="PIRSF" id="PIRSF032442">
    <property type="entry name" value="UCP032442"/>
    <property type="match status" value="1"/>
</dbReference>
<keyword evidence="5" id="KW-1185">Reference proteome</keyword>
<evidence type="ECO:0000259" key="1">
    <source>
        <dbReference type="Pfam" id="PF13529"/>
    </source>
</evidence>
<dbReference type="Pfam" id="PF13529">
    <property type="entry name" value="Peptidase_C39_2"/>
    <property type="match status" value="1"/>
</dbReference>
<dbReference type="CDD" id="cd02549">
    <property type="entry name" value="Peptidase_C39A"/>
    <property type="match status" value="1"/>
</dbReference>
<accession>A0A2K9HZ63</accession>
<dbReference type="Proteomes" id="UP001263852">
    <property type="component" value="Unassembled WGS sequence"/>
</dbReference>
<feature type="domain" description="Peptidase C39-like" evidence="1">
    <location>
        <begin position="65"/>
        <end position="227"/>
    </location>
</feature>
<dbReference type="PANTHER" id="PTHR37806">
    <property type="entry name" value="LMO0724 PROTEIN"/>
    <property type="match status" value="1"/>
</dbReference>
<dbReference type="InterPro" id="IPR039563">
    <property type="entry name" value="Peptidase_C39_single_dom"/>
</dbReference>